<dbReference type="Pfam" id="PF05899">
    <property type="entry name" value="Cupin_3"/>
    <property type="match status" value="1"/>
</dbReference>
<dbReference type="EMBL" id="JBJGBS010000029">
    <property type="protein sequence ID" value="MFO3705083.1"/>
    <property type="molecule type" value="Genomic_DNA"/>
</dbReference>
<dbReference type="Proteomes" id="UP001637990">
    <property type="component" value="Unassembled WGS sequence"/>
</dbReference>
<dbReference type="EMBL" id="MDEC01000032">
    <property type="protein sequence ID" value="PPU59942.1"/>
    <property type="molecule type" value="Genomic_DNA"/>
</dbReference>
<dbReference type="InterPro" id="IPR011051">
    <property type="entry name" value="RmlC_Cupin_sf"/>
</dbReference>
<organism evidence="3 4">
    <name type="scientific">Xanthomonas codiaei</name>
    <dbReference type="NCBI Taxonomy" id="56463"/>
    <lineage>
        <taxon>Bacteria</taxon>
        <taxon>Pseudomonadati</taxon>
        <taxon>Pseudomonadota</taxon>
        <taxon>Gammaproteobacteria</taxon>
        <taxon>Lysobacterales</taxon>
        <taxon>Lysobacteraceae</taxon>
        <taxon>Xanthomonas</taxon>
    </lineage>
</organism>
<dbReference type="PANTHER" id="PTHR40943">
    <property type="entry name" value="CYTOPLASMIC PROTEIN-RELATED"/>
    <property type="match status" value="1"/>
</dbReference>
<evidence type="ECO:0000313" key="5">
    <source>
        <dbReference type="Proteomes" id="UP001637990"/>
    </source>
</evidence>
<name>A0A2S7CEE0_9XANT</name>
<sequence length="122" mass="13538">MTFTPIKHALSLDELDDWGKVTYLGTQMLGDELKAYGRMTHGAPTDPVGAAYFGTTKGRFRMTYPFSEQATVVLGEVLMTDESTGITHHLKSGDSWFVEKGTPMLWDIVSDAGFIKHYFAVV</sequence>
<reference evidence="2 5" key="2">
    <citation type="submission" date="2024-11" db="EMBL/GenBank/DDBJ databases">
        <title>Genome sequencing of Xanthomonas codiaei.</title>
        <authorList>
            <person name="Studholme D.J."/>
        </authorList>
    </citation>
    <scope>NUCLEOTIDE SEQUENCE [LARGE SCALE GENOMIC DNA]</scope>
    <source>
        <strain evidence="2 5">NCPPB 4350</strain>
    </source>
</reference>
<evidence type="ECO:0000259" key="1">
    <source>
        <dbReference type="Pfam" id="PF05899"/>
    </source>
</evidence>
<dbReference type="InterPro" id="IPR008579">
    <property type="entry name" value="UGlyAH_Cupin_dom"/>
</dbReference>
<dbReference type="AlphaFoldDB" id="A0A2S7CEE0"/>
<proteinExistence type="predicted"/>
<dbReference type="PANTHER" id="PTHR40943:SF1">
    <property type="entry name" value="CYTOPLASMIC PROTEIN"/>
    <property type="match status" value="1"/>
</dbReference>
<dbReference type="SUPFAM" id="SSF51182">
    <property type="entry name" value="RmlC-like cupins"/>
    <property type="match status" value="1"/>
</dbReference>
<evidence type="ECO:0000313" key="3">
    <source>
        <dbReference type="EMBL" id="PPU59942.1"/>
    </source>
</evidence>
<evidence type="ECO:0000313" key="4">
    <source>
        <dbReference type="Proteomes" id="UP000237872"/>
    </source>
</evidence>
<dbReference type="RefSeq" id="WP_104543261.1">
    <property type="nucleotide sequence ID" value="NZ_JBJGBS010000029.1"/>
</dbReference>
<dbReference type="OrthoDB" id="663248at2"/>
<dbReference type="InterPro" id="IPR014710">
    <property type="entry name" value="RmlC-like_jellyroll"/>
</dbReference>
<reference evidence="3 4" key="1">
    <citation type="submission" date="2016-08" db="EMBL/GenBank/DDBJ databases">
        <authorList>
            <person name="Seilhamer J.J."/>
        </authorList>
    </citation>
    <scope>NUCLEOTIDE SEQUENCE [LARGE SCALE GENOMIC DNA]</scope>
    <source>
        <strain evidence="3 4">CFBP4690</strain>
    </source>
</reference>
<gene>
    <name evidence="2" type="ORF">ACI6Q5_08840</name>
    <name evidence="3" type="ORF">XcodCFBP4690_18425</name>
</gene>
<dbReference type="Gene3D" id="2.60.120.10">
    <property type="entry name" value="Jelly Rolls"/>
    <property type="match status" value="1"/>
</dbReference>
<comment type="caution">
    <text evidence="3">The sequence shown here is derived from an EMBL/GenBank/DDBJ whole genome shotgun (WGS) entry which is preliminary data.</text>
</comment>
<feature type="domain" description="(S)-ureidoglycine aminohydrolase cupin" evidence="1">
    <location>
        <begin position="45"/>
        <end position="118"/>
    </location>
</feature>
<protein>
    <submittedName>
        <fullName evidence="2">Cupin domain-containing protein</fullName>
    </submittedName>
</protein>
<accession>A0A2S7CEE0</accession>
<keyword evidence="5" id="KW-1185">Reference proteome</keyword>
<evidence type="ECO:0000313" key="2">
    <source>
        <dbReference type="EMBL" id="MFO3705083.1"/>
    </source>
</evidence>
<dbReference type="Proteomes" id="UP000237872">
    <property type="component" value="Unassembled WGS sequence"/>
</dbReference>